<name>A0A1I3DBH9_9LACT</name>
<evidence type="ECO:0000313" key="2">
    <source>
        <dbReference type="Proteomes" id="UP000198668"/>
    </source>
</evidence>
<reference evidence="1 2" key="1">
    <citation type="submission" date="2016-10" db="EMBL/GenBank/DDBJ databases">
        <authorList>
            <person name="de Groot N.N."/>
        </authorList>
    </citation>
    <scope>NUCLEOTIDE SEQUENCE [LARGE SCALE GENOMIC DNA]</scope>
    <source>
        <strain evidence="1 2">DSM 27630</strain>
    </source>
</reference>
<proteinExistence type="predicted"/>
<dbReference type="EMBL" id="FOQE01000033">
    <property type="protein sequence ID" value="SFH84110.1"/>
    <property type="molecule type" value="Genomic_DNA"/>
</dbReference>
<dbReference type="Proteomes" id="UP000198668">
    <property type="component" value="Unassembled WGS sequence"/>
</dbReference>
<evidence type="ECO:0000313" key="1">
    <source>
        <dbReference type="EMBL" id="SFH84110.1"/>
    </source>
</evidence>
<sequence>MTEKTYQYVLKGKEKDHTLAVAEEDFLINADGEIDYPIEKVLRKHQLAFEDLAKMEIHTIQFIAREGDKRTVLHEISLY</sequence>
<dbReference type="AlphaFoldDB" id="A0A1I3DBH9"/>
<keyword evidence="2" id="KW-1185">Reference proteome</keyword>
<accession>A0A1I3DBH9</accession>
<protein>
    <submittedName>
        <fullName evidence="1">Uncharacterized protein</fullName>
    </submittedName>
</protein>
<organism evidence="1 2">
    <name type="scientific">Pisciglobus halotolerans</name>
    <dbReference type="NCBI Taxonomy" id="745365"/>
    <lineage>
        <taxon>Bacteria</taxon>
        <taxon>Bacillati</taxon>
        <taxon>Bacillota</taxon>
        <taxon>Bacilli</taxon>
        <taxon>Lactobacillales</taxon>
        <taxon>Carnobacteriaceae</taxon>
    </lineage>
</organism>
<dbReference type="OrthoDB" id="2156870at2"/>
<gene>
    <name evidence="1" type="ORF">SAMN04489868_13313</name>
</gene>
<dbReference type="RefSeq" id="WP_092093233.1">
    <property type="nucleotide sequence ID" value="NZ_FOQE01000033.1"/>
</dbReference>